<reference evidence="4" key="1">
    <citation type="journal article" date="2019" name="Int. J. Syst. Evol. Microbiol.">
        <title>The Global Catalogue of Microorganisms (GCM) 10K type strain sequencing project: providing services to taxonomists for standard genome sequencing and annotation.</title>
        <authorList>
            <consortium name="The Broad Institute Genomics Platform"/>
            <consortium name="The Broad Institute Genome Sequencing Center for Infectious Disease"/>
            <person name="Wu L."/>
            <person name="Ma J."/>
        </authorList>
    </citation>
    <scope>NUCLEOTIDE SEQUENCE [LARGE SCALE GENOMIC DNA]</scope>
    <source>
        <strain evidence="4">JCM 17933</strain>
    </source>
</reference>
<evidence type="ECO:0000313" key="4">
    <source>
        <dbReference type="Proteomes" id="UP001500503"/>
    </source>
</evidence>
<accession>A0ABP8QKC7</accession>
<comment type="caution">
    <text evidence="3">The sequence shown here is derived from an EMBL/GenBank/DDBJ whole genome shotgun (WGS) entry which is preliminary data.</text>
</comment>
<evidence type="ECO:0000256" key="2">
    <source>
        <dbReference type="SAM" id="Phobius"/>
    </source>
</evidence>
<proteinExistence type="predicted"/>
<keyword evidence="2" id="KW-0472">Membrane</keyword>
<organism evidence="3 4">
    <name type="scientific">Actinoallomurus oryzae</name>
    <dbReference type="NCBI Taxonomy" id="502180"/>
    <lineage>
        <taxon>Bacteria</taxon>
        <taxon>Bacillati</taxon>
        <taxon>Actinomycetota</taxon>
        <taxon>Actinomycetes</taxon>
        <taxon>Streptosporangiales</taxon>
        <taxon>Thermomonosporaceae</taxon>
        <taxon>Actinoallomurus</taxon>
    </lineage>
</organism>
<keyword evidence="2" id="KW-1133">Transmembrane helix</keyword>
<gene>
    <name evidence="3" type="ORF">GCM10023191_056780</name>
</gene>
<dbReference type="Proteomes" id="UP001500503">
    <property type="component" value="Unassembled WGS sequence"/>
</dbReference>
<feature type="transmembrane region" description="Helical" evidence="2">
    <location>
        <begin position="64"/>
        <end position="89"/>
    </location>
</feature>
<protein>
    <recommendedName>
        <fullName evidence="5">DUF3592 domain-containing protein</fullName>
    </recommendedName>
</protein>
<feature type="transmembrane region" description="Helical" evidence="2">
    <location>
        <begin position="192"/>
        <end position="213"/>
    </location>
</feature>
<evidence type="ECO:0000313" key="3">
    <source>
        <dbReference type="EMBL" id="GAA4503683.1"/>
    </source>
</evidence>
<sequence length="397" mass="42083">MAGQNAKRRAGCVGCSIVAVAVVLTLYISALQTVASAVLPIFLAFVFPAAAVRRYGRRRGHFPVALAVVAGVAALGTALSLFALLGLAVRYGDEANYVRKYGTPVTVHYQFGHCRYTVTARTHKPSDPDCGGATWTSKDGHVHSGTLKLSWTDYDKAGTSGTIRGYAGHGNRVYTAHKASAVSAPWVYLGRIPLWTILPGVPAAVLGWLALVLSGRKEDKAGGTASPVRAPAPAAHPVPDSAPEHATDADFERLAREQGWTARPPIGSMTRAADWFGRPLGLLRGHLDGRQFVVSRYARTTQITVLLPRSLPDLDVDGANDGQPRVTGGAGLGEPVLRQIRDVARRGNTTKLWIRKNGLHQTYAGALGPGAVVDRLREAVALAGTLSAEPFTETPPG</sequence>
<evidence type="ECO:0000256" key="1">
    <source>
        <dbReference type="SAM" id="MobiDB-lite"/>
    </source>
</evidence>
<feature type="compositionally biased region" description="Low complexity" evidence="1">
    <location>
        <begin position="225"/>
        <end position="241"/>
    </location>
</feature>
<feature type="region of interest" description="Disordered" evidence="1">
    <location>
        <begin position="220"/>
        <end position="245"/>
    </location>
</feature>
<keyword evidence="4" id="KW-1185">Reference proteome</keyword>
<feature type="transmembrane region" description="Helical" evidence="2">
    <location>
        <begin position="12"/>
        <end position="28"/>
    </location>
</feature>
<dbReference type="EMBL" id="BAABHF010000034">
    <property type="protein sequence ID" value="GAA4503683.1"/>
    <property type="molecule type" value="Genomic_DNA"/>
</dbReference>
<name>A0ABP8QKC7_9ACTN</name>
<keyword evidence="2" id="KW-0812">Transmembrane</keyword>
<evidence type="ECO:0008006" key="5">
    <source>
        <dbReference type="Google" id="ProtNLM"/>
    </source>
</evidence>
<feature type="transmembrane region" description="Helical" evidence="2">
    <location>
        <begin position="34"/>
        <end position="52"/>
    </location>
</feature>